<evidence type="ECO:0008006" key="4">
    <source>
        <dbReference type="Google" id="ProtNLM"/>
    </source>
</evidence>
<name>A0A1F6BXR1_9BACT</name>
<protein>
    <recommendedName>
        <fullName evidence="4">DUF4134 domain-containing protein</fullName>
    </recommendedName>
</protein>
<dbReference type="InterPro" id="IPR043993">
    <property type="entry name" value="T4SS_pilin"/>
</dbReference>
<keyword evidence="1" id="KW-0472">Membrane</keyword>
<dbReference type="EMBL" id="MFKK01000013">
    <property type="protein sequence ID" value="OGG41307.1"/>
    <property type="molecule type" value="Genomic_DNA"/>
</dbReference>
<feature type="transmembrane region" description="Helical" evidence="1">
    <location>
        <begin position="81"/>
        <end position="104"/>
    </location>
</feature>
<gene>
    <name evidence="2" type="ORF">A3A21_04110</name>
</gene>
<dbReference type="Proteomes" id="UP000176996">
    <property type="component" value="Unassembled WGS sequence"/>
</dbReference>
<evidence type="ECO:0000256" key="1">
    <source>
        <dbReference type="SAM" id="Phobius"/>
    </source>
</evidence>
<organism evidence="2 3">
    <name type="scientific">Candidatus Jorgensenbacteria bacterium RIFCSPLOWO2_01_FULL_45_25b</name>
    <dbReference type="NCBI Taxonomy" id="1798471"/>
    <lineage>
        <taxon>Bacteria</taxon>
        <taxon>Candidatus Joergenseniibacteriota</taxon>
    </lineage>
</organism>
<reference evidence="2 3" key="1">
    <citation type="journal article" date="2016" name="Nat. Commun.">
        <title>Thousands of microbial genomes shed light on interconnected biogeochemical processes in an aquifer system.</title>
        <authorList>
            <person name="Anantharaman K."/>
            <person name="Brown C.T."/>
            <person name="Hug L.A."/>
            <person name="Sharon I."/>
            <person name="Castelle C.J."/>
            <person name="Probst A.J."/>
            <person name="Thomas B.C."/>
            <person name="Singh A."/>
            <person name="Wilkins M.J."/>
            <person name="Karaoz U."/>
            <person name="Brodie E.L."/>
            <person name="Williams K.H."/>
            <person name="Hubbard S.S."/>
            <person name="Banfield J.F."/>
        </authorList>
    </citation>
    <scope>NUCLEOTIDE SEQUENCE [LARGE SCALE GENOMIC DNA]</scope>
</reference>
<sequence>MQKKIKNLSIFTTALLASIYKKADAATDSLADIIGILQNVVDWAQVFFYVIAVLYIILGAWDYLNSGGDEGKVKDAKNKLLYSLVAIAIAVIAGGVVNIVVTFVN</sequence>
<dbReference type="STRING" id="1798471.A3A21_04110"/>
<dbReference type="Pfam" id="PF18895">
    <property type="entry name" value="T4SS_pilin"/>
    <property type="match status" value="1"/>
</dbReference>
<accession>A0A1F6BXR1</accession>
<evidence type="ECO:0000313" key="2">
    <source>
        <dbReference type="EMBL" id="OGG41307.1"/>
    </source>
</evidence>
<comment type="caution">
    <text evidence="2">The sequence shown here is derived from an EMBL/GenBank/DDBJ whole genome shotgun (WGS) entry which is preliminary data.</text>
</comment>
<proteinExistence type="predicted"/>
<keyword evidence="1" id="KW-0812">Transmembrane</keyword>
<feature type="transmembrane region" description="Helical" evidence="1">
    <location>
        <begin position="41"/>
        <end position="61"/>
    </location>
</feature>
<keyword evidence="1" id="KW-1133">Transmembrane helix</keyword>
<evidence type="ECO:0000313" key="3">
    <source>
        <dbReference type="Proteomes" id="UP000176996"/>
    </source>
</evidence>
<dbReference type="AlphaFoldDB" id="A0A1F6BXR1"/>